<dbReference type="KEGG" id="shx:MS3_00005233"/>
<keyword evidence="3" id="KW-0472">Membrane</keyword>
<dbReference type="PANTHER" id="PTHR11474">
    <property type="entry name" value="TYROSINASE FAMILY MEMBER"/>
    <property type="match status" value="1"/>
</dbReference>
<evidence type="ECO:0000313" key="6">
    <source>
        <dbReference type="EMBL" id="KAH9587525.1"/>
    </source>
</evidence>
<dbReference type="GO" id="GO:0046872">
    <property type="term" value="F:metal ion binding"/>
    <property type="evidence" value="ECO:0007669"/>
    <property type="project" value="UniProtKB-KW"/>
</dbReference>
<dbReference type="InterPro" id="IPR050316">
    <property type="entry name" value="Tyrosinase/Hemocyanin"/>
</dbReference>
<sequence>MKHIKHLLQFLWFIIIITFYITIIHVKCLIPKLCVHNITAIGGSGICCPIPKNSKYPCGGPGQGTCQKEYTQIERIPFYLIMDDRMNWPSRFFNHFCKCEGHYFGISCNECWYGWEGKFCNKRKKYIRRNILSFSPKKRKMFVHVVTKMLTTPTDYLILFEKDAIHSDPLWKPKFLDVDVQYLLSFLHRYASRATLFHDAKDCILRQHLDNNHEVVGFLTWHRYYMLFWEKLLRKIAIQLYGWSDFTLPYWDWVDSTSCDVCVNSLLGGYGQWVGDTRLIDRRSPFHMWPEYCSPPTTGSNCYSCHAGWPNFRVLTRYFESSAFPTTDNLLFTLSKDTFYLPQKMEDIGKCRGFHQVLEGFCSFTGDNSTYSFMHNKVHNIVRGTFCCAATSPNDPIFLVHHTQIDRIFQLWFMYNRPRPTEYPNHGVALGNCRECNMVGFIPTIKHVLMFVNTELIGYTYDNFNFGRRGFSGEKYLKCGPKYRV</sequence>
<dbReference type="Pfam" id="PF00264">
    <property type="entry name" value="Tyrosinase"/>
    <property type="match status" value="1"/>
</dbReference>
<reference evidence="6" key="4">
    <citation type="journal article" date="2022" name="PLoS Pathog.">
        <title>Chromosome-level genome of Schistosoma haematobium underpins genome-wide explorations of molecular variation.</title>
        <authorList>
            <person name="Stroehlein A.J."/>
            <person name="Korhonen P.K."/>
            <person name="Lee V.V."/>
            <person name="Ralph S.A."/>
            <person name="Mentink-Kane M."/>
            <person name="You H."/>
            <person name="McManus D.P."/>
            <person name="Tchuente L.T."/>
            <person name="Stothard J.R."/>
            <person name="Kaur P."/>
            <person name="Dudchenko O."/>
            <person name="Aiden E.L."/>
            <person name="Yang B."/>
            <person name="Yang H."/>
            <person name="Emery A.M."/>
            <person name="Webster B.L."/>
            <person name="Brindley P.J."/>
            <person name="Rollinson D."/>
            <person name="Chang B.C.H."/>
            <person name="Gasser R.B."/>
            <person name="Young N.D."/>
        </authorList>
    </citation>
    <scope>NUCLEOTIDE SEQUENCE</scope>
</reference>
<evidence type="ECO:0000313" key="8">
    <source>
        <dbReference type="Proteomes" id="UP000471633"/>
    </source>
</evidence>
<dbReference type="InterPro" id="IPR002227">
    <property type="entry name" value="Tyrosinase_Cu-bd"/>
</dbReference>
<dbReference type="GeneID" id="24588903"/>
<reference evidence="6" key="2">
    <citation type="journal article" date="2019" name="Gigascience">
        <title>High-quality Schistosoma haematobium genome achieved by single-molecule and long-range sequencing.</title>
        <authorList>
            <person name="Stroehlein A.J."/>
            <person name="Korhonen P.K."/>
            <person name="Chong T.M."/>
            <person name="Lim Y.L."/>
            <person name="Chan K.G."/>
            <person name="Webster B."/>
            <person name="Rollinson D."/>
            <person name="Brindley P.J."/>
            <person name="Gasser R.B."/>
            <person name="Young N.D."/>
        </authorList>
    </citation>
    <scope>NUCLEOTIDE SEQUENCE</scope>
</reference>
<dbReference type="Proteomes" id="UP000471633">
    <property type="component" value="Unassembled WGS sequence"/>
</dbReference>
<keyword evidence="8" id="KW-1185">Reference proteome</keyword>
<dbReference type="AlphaFoldDB" id="A0A094ZEX3"/>
<dbReference type="OrthoDB" id="6132182at2759"/>
<dbReference type="CTD" id="24588903"/>
<dbReference type="SUPFAM" id="SSF48056">
    <property type="entry name" value="Di-copper centre-containing domain"/>
    <property type="match status" value="1"/>
</dbReference>
<dbReference type="InterPro" id="IPR008922">
    <property type="entry name" value="Di-copper_centre_dom_sf"/>
</dbReference>
<proteinExistence type="predicted"/>
<dbReference type="RefSeq" id="XP_012792748.1">
    <property type="nucleotide sequence ID" value="XM_012937294.3"/>
</dbReference>
<reference evidence="6" key="3">
    <citation type="submission" date="2021-06" db="EMBL/GenBank/DDBJ databases">
        <title>Chromosome-level genome assembly for S. haematobium.</title>
        <authorList>
            <person name="Stroehlein A.J."/>
        </authorList>
    </citation>
    <scope>NUCLEOTIDE SEQUENCE</scope>
</reference>
<dbReference type="STRING" id="6185.A0A094ZEX3"/>
<name>A0A094ZEX3_SCHHA</name>
<keyword evidence="1" id="KW-0479">Metal-binding</keyword>
<keyword evidence="3" id="KW-1133">Transmembrane helix</keyword>
<accession>A0A094ZEX3</accession>
<evidence type="ECO:0000259" key="4">
    <source>
        <dbReference type="PROSITE" id="PS00497"/>
    </source>
</evidence>
<feature type="domain" description="Tyrosinase copper-binding" evidence="4">
    <location>
        <begin position="213"/>
        <end position="230"/>
    </location>
</feature>
<feature type="domain" description="Tyrosinase copper-binding" evidence="5">
    <location>
        <begin position="395"/>
        <end position="406"/>
    </location>
</feature>
<gene>
    <name evidence="6" type="ORF">MS3_00005233</name>
    <name evidence="7" type="ORF">MS3_01127</name>
</gene>
<organism evidence="7">
    <name type="scientific">Schistosoma haematobium</name>
    <name type="common">Blood fluke</name>
    <dbReference type="NCBI Taxonomy" id="6185"/>
    <lineage>
        <taxon>Eukaryota</taxon>
        <taxon>Metazoa</taxon>
        <taxon>Spiralia</taxon>
        <taxon>Lophotrochozoa</taxon>
        <taxon>Platyhelminthes</taxon>
        <taxon>Trematoda</taxon>
        <taxon>Digenea</taxon>
        <taxon>Strigeidida</taxon>
        <taxon>Schistosomatoidea</taxon>
        <taxon>Schistosomatidae</taxon>
        <taxon>Schistosoma</taxon>
    </lineage>
</organism>
<reference evidence="7" key="1">
    <citation type="journal article" date="2012" name="Nat. Genet.">
        <title>Whole-genome sequence of Schistosoma haematobium.</title>
        <authorList>
            <person name="Young N.D."/>
            <person name="Jex A.R."/>
            <person name="Li B."/>
            <person name="Liu S."/>
            <person name="Yang L."/>
            <person name="Xiong Z."/>
            <person name="Li Y."/>
            <person name="Cantacessi C."/>
            <person name="Hall R.S."/>
            <person name="Xu X."/>
            <person name="Chen F."/>
            <person name="Wu X."/>
            <person name="Zerlotini A."/>
            <person name="Oliveira G."/>
            <person name="Hofmann A."/>
            <person name="Zhang G."/>
            <person name="Fang X."/>
            <person name="Kang Y."/>
            <person name="Campbell B.E."/>
            <person name="Loukas A."/>
            <person name="Ranganathan S."/>
            <person name="Rollinson D."/>
            <person name="Rinaldi G."/>
            <person name="Brindley P.J."/>
            <person name="Yang H."/>
            <person name="Wang J."/>
            <person name="Wang J."/>
            <person name="Gasser R.B."/>
        </authorList>
    </citation>
    <scope>NUCLEOTIDE SEQUENCE [LARGE SCALE GENOMIC DNA]</scope>
</reference>
<keyword evidence="3" id="KW-0812">Transmembrane</keyword>
<evidence type="ECO:0000256" key="2">
    <source>
        <dbReference type="ARBA" id="ARBA00023008"/>
    </source>
</evidence>
<evidence type="ECO:0000259" key="5">
    <source>
        <dbReference type="PROSITE" id="PS00498"/>
    </source>
</evidence>
<dbReference type="PANTHER" id="PTHR11474:SF126">
    <property type="entry name" value="TYROSINASE-LIKE PROTEIN TYR-1-RELATED"/>
    <property type="match status" value="1"/>
</dbReference>
<dbReference type="Gene3D" id="1.10.1280.10">
    <property type="entry name" value="Di-copper center containing domain from catechol oxidase"/>
    <property type="match status" value="1"/>
</dbReference>
<protein>
    <submittedName>
        <fullName evidence="7">Tyrosinase</fullName>
    </submittedName>
</protein>
<dbReference type="PROSITE" id="PS00497">
    <property type="entry name" value="TYROSINASE_1"/>
    <property type="match status" value="1"/>
</dbReference>
<dbReference type="EMBL" id="AMPZ03000003">
    <property type="protein sequence ID" value="KAH9587525.1"/>
    <property type="molecule type" value="Genomic_DNA"/>
</dbReference>
<dbReference type="PRINTS" id="PR00092">
    <property type="entry name" value="TYROSINASE"/>
</dbReference>
<evidence type="ECO:0000256" key="1">
    <source>
        <dbReference type="ARBA" id="ARBA00022723"/>
    </source>
</evidence>
<dbReference type="GO" id="GO:0016491">
    <property type="term" value="F:oxidoreductase activity"/>
    <property type="evidence" value="ECO:0007669"/>
    <property type="project" value="InterPro"/>
</dbReference>
<evidence type="ECO:0000256" key="3">
    <source>
        <dbReference type="SAM" id="Phobius"/>
    </source>
</evidence>
<dbReference type="EMBL" id="KL250525">
    <property type="protein sequence ID" value="KGB32970.1"/>
    <property type="molecule type" value="Genomic_DNA"/>
</dbReference>
<feature type="transmembrane region" description="Helical" evidence="3">
    <location>
        <begin position="7"/>
        <end position="26"/>
    </location>
</feature>
<dbReference type="PROSITE" id="PS00498">
    <property type="entry name" value="TYROSINASE_2"/>
    <property type="match status" value="1"/>
</dbReference>
<keyword evidence="2" id="KW-0186">Copper</keyword>
<evidence type="ECO:0000313" key="7">
    <source>
        <dbReference type="EMBL" id="KGB32970.1"/>
    </source>
</evidence>